<feature type="domain" description="Metallo-beta-lactamase" evidence="1">
    <location>
        <begin position="23"/>
        <end position="208"/>
    </location>
</feature>
<keyword evidence="3" id="KW-1185">Reference proteome</keyword>
<evidence type="ECO:0000259" key="1">
    <source>
        <dbReference type="SMART" id="SM00849"/>
    </source>
</evidence>
<sequence>MSTISEVGTDIFRVNLELEPDFDVSCFVIRDEAPTLVETGFRKAYQDTYDAVRRVIDPRGLRYIVVPHWEGDEAGALEPFLGQAPHALPVGSPIGAMTTLPEVGDRAPLALEEGDELDLGEHRLVALITPYVPTLDGMLAYEEATGTLFASDVFATPTLGGRAVSDGDDSDAMIGFYETVGVFPSREHLDAALDKIEALEPDALACHHGSVKGGRARPYLRTMREQDVTGVTSWNPMRE</sequence>
<organism evidence="2 3">
    <name type="scientific">Actinomadura rugatobispora</name>
    <dbReference type="NCBI Taxonomy" id="1994"/>
    <lineage>
        <taxon>Bacteria</taxon>
        <taxon>Bacillati</taxon>
        <taxon>Actinomycetota</taxon>
        <taxon>Actinomycetes</taxon>
        <taxon>Streptosporangiales</taxon>
        <taxon>Thermomonosporaceae</taxon>
        <taxon>Actinomadura</taxon>
    </lineage>
</organism>
<dbReference type="PANTHER" id="PTHR43717">
    <property type="entry name" value="ANAEROBIC NITRIC OXIDE REDUCTASE FLAVORUBREDOXIN"/>
    <property type="match status" value="1"/>
</dbReference>
<dbReference type="SMART" id="SM00849">
    <property type="entry name" value="Lactamase_B"/>
    <property type="match status" value="1"/>
</dbReference>
<dbReference type="InterPro" id="IPR001279">
    <property type="entry name" value="Metallo-B-lactamas"/>
</dbReference>
<reference evidence="3" key="1">
    <citation type="journal article" date="2019" name="Int. J. Syst. Evol. Microbiol.">
        <title>The Global Catalogue of Microorganisms (GCM) 10K type strain sequencing project: providing services to taxonomists for standard genome sequencing and annotation.</title>
        <authorList>
            <consortium name="The Broad Institute Genomics Platform"/>
            <consortium name="The Broad Institute Genome Sequencing Center for Infectious Disease"/>
            <person name="Wu L."/>
            <person name="Ma J."/>
        </authorList>
    </citation>
    <scope>NUCLEOTIDE SEQUENCE [LARGE SCALE GENOMIC DNA]</scope>
    <source>
        <strain evidence="3">KCTC 42087</strain>
    </source>
</reference>
<gene>
    <name evidence="2" type="ORF">ACFPZN_47285</name>
</gene>
<dbReference type="Pfam" id="PF19583">
    <property type="entry name" value="ODP"/>
    <property type="match status" value="1"/>
</dbReference>
<evidence type="ECO:0000313" key="3">
    <source>
        <dbReference type="Proteomes" id="UP001596074"/>
    </source>
</evidence>
<dbReference type="InterPro" id="IPR045761">
    <property type="entry name" value="ODP_dom"/>
</dbReference>
<dbReference type="SUPFAM" id="SSF56281">
    <property type="entry name" value="Metallo-hydrolase/oxidoreductase"/>
    <property type="match status" value="1"/>
</dbReference>
<proteinExistence type="predicted"/>
<dbReference type="EMBL" id="JBHSON010000107">
    <property type="protein sequence ID" value="MFC5753269.1"/>
    <property type="molecule type" value="Genomic_DNA"/>
</dbReference>
<dbReference type="RefSeq" id="WP_378290119.1">
    <property type="nucleotide sequence ID" value="NZ_JBHSON010000107.1"/>
</dbReference>
<protein>
    <submittedName>
        <fullName evidence="2">MBL fold metallo-hydrolase</fullName>
    </submittedName>
</protein>
<dbReference type="PANTHER" id="PTHR43717:SF1">
    <property type="entry name" value="ANAEROBIC NITRIC OXIDE REDUCTASE FLAVORUBREDOXIN"/>
    <property type="match status" value="1"/>
</dbReference>
<dbReference type="Proteomes" id="UP001596074">
    <property type="component" value="Unassembled WGS sequence"/>
</dbReference>
<comment type="caution">
    <text evidence="2">The sequence shown here is derived from an EMBL/GenBank/DDBJ whole genome shotgun (WGS) entry which is preliminary data.</text>
</comment>
<dbReference type="Gene3D" id="3.60.15.10">
    <property type="entry name" value="Ribonuclease Z/Hydroxyacylglutathione hydrolase-like"/>
    <property type="match status" value="1"/>
</dbReference>
<accession>A0ABW1AFF4</accession>
<evidence type="ECO:0000313" key="2">
    <source>
        <dbReference type="EMBL" id="MFC5753269.1"/>
    </source>
</evidence>
<name>A0ABW1AFF4_9ACTN</name>
<dbReference type="InterPro" id="IPR036866">
    <property type="entry name" value="RibonucZ/Hydroxyglut_hydro"/>
</dbReference>